<evidence type="ECO:0000256" key="5">
    <source>
        <dbReference type="ARBA" id="ARBA00023015"/>
    </source>
</evidence>
<evidence type="ECO:0000259" key="12">
    <source>
        <dbReference type="Pfam" id="PF06333"/>
    </source>
</evidence>
<evidence type="ECO:0000259" key="13">
    <source>
        <dbReference type="Pfam" id="PF11597"/>
    </source>
</evidence>
<keyword evidence="7 10" id="KW-0804">Transcription</keyword>
<comment type="subunit">
    <text evidence="10">Component of the SRB8-11 complex, which itself associates with the Mediator complex.</text>
</comment>
<feature type="region of interest" description="Disordered" evidence="11">
    <location>
        <begin position="738"/>
        <end position="801"/>
    </location>
</feature>
<dbReference type="Proteomes" id="UP000714275">
    <property type="component" value="Unassembled WGS sequence"/>
</dbReference>
<feature type="region of interest" description="Disordered" evidence="11">
    <location>
        <begin position="482"/>
        <end position="538"/>
    </location>
</feature>
<comment type="caution">
    <text evidence="14">The sequence shown here is derived from an EMBL/GenBank/DDBJ whole genome shotgun (WGS) entry which is preliminary data.</text>
</comment>
<comment type="similarity">
    <text evidence="2 10">Belongs to the Mediator complex subunit 13 family.</text>
</comment>
<dbReference type="InterPro" id="IPR051139">
    <property type="entry name" value="Mediator_complx_sub13"/>
</dbReference>
<protein>
    <recommendedName>
        <fullName evidence="3 10">Mediator of RNA polymerase II transcription subunit 13</fullName>
    </recommendedName>
    <alternativeName>
        <fullName evidence="9 10">Mediator complex subunit 13</fullName>
    </alternativeName>
</protein>
<dbReference type="OrthoDB" id="103819at2759"/>
<accession>A0A9P7CW80</accession>
<proteinExistence type="inferred from homology"/>
<feature type="region of interest" description="Disordered" evidence="11">
    <location>
        <begin position="626"/>
        <end position="647"/>
    </location>
</feature>
<feature type="compositionally biased region" description="Low complexity" evidence="11">
    <location>
        <begin position="636"/>
        <end position="647"/>
    </location>
</feature>
<dbReference type="InterPro" id="IPR009401">
    <property type="entry name" value="Med13_C"/>
</dbReference>
<keyword evidence="6 10" id="KW-0010">Activator</keyword>
<feature type="compositionally biased region" description="Acidic residues" evidence="11">
    <location>
        <begin position="770"/>
        <end position="788"/>
    </location>
</feature>
<dbReference type="InterPro" id="IPR021643">
    <property type="entry name" value="Mediator_Med13_N"/>
</dbReference>
<name>A0A9P7CW80_9AGAM</name>
<organism evidence="14 15">
    <name type="scientific">Suillus placidus</name>
    <dbReference type="NCBI Taxonomy" id="48579"/>
    <lineage>
        <taxon>Eukaryota</taxon>
        <taxon>Fungi</taxon>
        <taxon>Dikarya</taxon>
        <taxon>Basidiomycota</taxon>
        <taxon>Agaricomycotina</taxon>
        <taxon>Agaricomycetes</taxon>
        <taxon>Agaricomycetidae</taxon>
        <taxon>Boletales</taxon>
        <taxon>Suillineae</taxon>
        <taxon>Suillaceae</taxon>
        <taxon>Suillus</taxon>
    </lineage>
</organism>
<feature type="region of interest" description="Disordered" evidence="11">
    <location>
        <begin position="681"/>
        <end position="711"/>
    </location>
</feature>
<evidence type="ECO:0000256" key="1">
    <source>
        <dbReference type="ARBA" id="ARBA00004123"/>
    </source>
</evidence>
<evidence type="ECO:0000256" key="8">
    <source>
        <dbReference type="ARBA" id="ARBA00023242"/>
    </source>
</evidence>
<dbReference type="Pfam" id="PF06333">
    <property type="entry name" value="Med13_C"/>
    <property type="match status" value="1"/>
</dbReference>
<dbReference type="GO" id="GO:0003713">
    <property type="term" value="F:transcription coactivator activity"/>
    <property type="evidence" value="ECO:0007669"/>
    <property type="project" value="TreeGrafter"/>
</dbReference>
<evidence type="ECO:0000313" key="15">
    <source>
        <dbReference type="Proteomes" id="UP000714275"/>
    </source>
</evidence>
<sequence length="1448" mass="158117">MAHRPETTALLPSAFTQISLTLTASDKLLSSVLPLPTNPCILCATYSPSGTAPPYEVLEAARRQLVSRNQASTFQDSILPHVHIDRDVSTFHAFIVASDEQVDSALSVLKQLKFDDLIISETSSFTPHELYPCSLACSDSRTPCASCTDPPFTSTACLLPRKPLRQIYARFIDAIRTRLIDYIVNASLTSALRFYNGFLLVPNAISNEWGADWDHHAQLRPLVHCHLDLHLASNRLEVHSLFRSFPHVPLPALLPLPPGTPLILLPTGAPAFLLANYSGPTASLTTHFTRSLAPHPLPRPKDPQYVIAWLAVQNKQGEDKGTPIIWPTALCLVSNSSSRKPLAHIPELPAQLQPSPPPPPPPSINVGTPRVDMPSTPLRVLTNHPLTRRPATASPSPLRTLRTLTLSHTTSLQNVASEIGGYVESVVRERDRERERIRREREAMASVSASPQVVTPAAAVASTVPTPAPDTNFPLHPPPPVPTEQPHIHPSVYYPSPVTAIDPPAPPGPPSVSEPPTPLPQANLAPAPTSFDSFNTMDSTWSQATSDFMNYDMDPAGQRRLDVDFADYDTFTFTDDDFSFFDRPSRPSDPAPAPLALSPSIFGVADVGVSFTPAVGTQFSPDVPTFTPAPAPALPSPTASHSAPSTPHVKVTYPPSQFARTFDPIAFAPSHSLADAKYSSAGKFALPSPPDEEDRTSPLPTLRSHNHSAATPADLHARYNAATDPRLSVVRQLIGVKRKSKSLDHGRARCRQFPPSSYDDSVHEETIPPLEDDEKSEAVSEDDADMDDERERSTTPPPSYLPLGPMLLHTQFHHALLLPLCQPLRPPGSAVAPMSLVLPPPVAAHTPVSPAASLEKINQEVAAAGAVLAREVVENSVWARAWGCRCTTEDEPIWPSDIQELAGILKRMDILDGPVELVTMFSSDGVPAGGNLHLQRLDPPMFSVGKSGCVVQVLPSALRFWEKLGLTPHGGKRDVVAFVFLEEGGLEKQHQAEVWLNKMSAGYSARQLGTFTPGSSTMCSAAGVMPLRLENLRKFIRSFLQCLESSNDLVFYIAIPDPVIGLTSPLLREIFSFVKQTQAKRSEAPILFQFVPEHLISSSESPSGEDSEIDALCYATYRRMLKPVERSMSRGFSDKSETVAYFQEQPFVLARPSGTVHFAQTTPARSLDVVDRHMLLHVGYRFSACGKWLFAACVDQRGETYDLGTWLIQDEIETSAVVQVWNFALQFAKRANVEWRIVIAKLGSMTVSELEGWNVHLAAAVPLCNDLPPFHVSLLSVEQNLCWPIVPPLNETPGLASSRRAPAKDSKSIYVDTAAPTYTIYPPARIPLTSRSCQEQIDLPFIPDNDGTTTSDTSTILPISTSILVRSPSTRRASTQSSIYIHHLHALHAPGSSLSISDDTMRKDITLNFYELSVLAGAMLGCQEYPLLPFHLAALEAMHHSLRQEDIS</sequence>
<evidence type="ECO:0000256" key="4">
    <source>
        <dbReference type="ARBA" id="ARBA00022491"/>
    </source>
</evidence>
<evidence type="ECO:0000256" key="6">
    <source>
        <dbReference type="ARBA" id="ARBA00023159"/>
    </source>
</evidence>
<dbReference type="GO" id="GO:0045944">
    <property type="term" value="P:positive regulation of transcription by RNA polymerase II"/>
    <property type="evidence" value="ECO:0007669"/>
    <property type="project" value="TreeGrafter"/>
</dbReference>
<feature type="compositionally biased region" description="Pro residues" evidence="11">
    <location>
        <begin position="503"/>
        <end position="519"/>
    </location>
</feature>
<keyword evidence="5 10" id="KW-0805">Transcription regulation</keyword>
<gene>
    <name evidence="14" type="ORF">EV702DRAFT_1282511</name>
</gene>
<dbReference type="PANTHER" id="PTHR48249">
    <property type="entry name" value="MEDIATOR OF RNA POLYMERASE II TRANSCRIPTION SUBUNIT 13"/>
    <property type="match status" value="1"/>
</dbReference>
<feature type="domain" description="Mediator complex subunit Med13 C-terminal" evidence="12">
    <location>
        <begin position="1144"/>
        <end position="1435"/>
    </location>
</feature>
<dbReference type="EMBL" id="JABBWD010000084">
    <property type="protein sequence ID" value="KAG1767693.1"/>
    <property type="molecule type" value="Genomic_DNA"/>
</dbReference>
<evidence type="ECO:0000256" key="11">
    <source>
        <dbReference type="SAM" id="MobiDB-lite"/>
    </source>
</evidence>
<keyword evidence="15" id="KW-1185">Reference proteome</keyword>
<dbReference type="GO" id="GO:0016592">
    <property type="term" value="C:mediator complex"/>
    <property type="evidence" value="ECO:0007669"/>
    <property type="project" value="InterPro"/>
</dbReference>
<evidence type="ECO:0000256" key="3">
    <source>
        <dbReference type="ARBA" id="ARBA00019618"/>
    </source>
</evidence>
<evidence type="ECO:0000256" key="9">
    <source>
        <dbReference type="ARBA" id="ARBA00032008"/>
    </source>
</evidence>
<evidence type="ECO:0000256" key="2">
    <source>
        <dbReference type="ARBA" id="ARBA00009354"/>
    </source>
</evidence>
<keyword evidence="4 10" id="KW-0678">Repressor</keyword>
<evidence type="ECO:0000313" key="14">
    <source>
        <dbReference type="EMBL" id="KAG1767693.1"/>
    </source>
</evidence>
<feature type="compositionally biased region" description="Low complexity" evidence="11">
    <location>
        <begin position="484"/>
        <end position="502"/>
    </location>
</feature>
<dbReference type="PANTHER" id="PTHR48249:SF3">
    <property type="entry name" value="MEDIATOR OF RNA POLYMERASE II TRANSCRIPTION SUBUNIT 13"/>
    <property type="match status" value="1"/>
</dbReference>
<evidence type="ECO:0000256" key="7">
    <source>
        <dbReference type="ARBA" id="ARBA00023163"/>
    </source>
</evidence>
<comment type="function">
    <text evidence="10">Component of the SRB8-11 complex. The SRB8-11 complex is a regulatory module of the Mediator complex which is itself involved in regulation of basal and activated RNA polymerase II-dependent transcription. The SRB8-11 complex may be involved in the transcriptional repression of a subset of genes regulated by Mediator. It may inhibit the association of the Mediator complex with RNA polymerase II to form the holoenzyme complex.</text>
</comment>
<comment type="subcellular location">
    <subcellularLocation>
        <location evidence="1 10">Nucleus</location>
    </subcellularLocation>
</comment>
<evidence type="ECO:0000256" key="10">
    <source>
        <dbReference type="RuleBase" id="RU364134"/>
    </source>
</evidence>
<dbReference type="Pfam" id="PF11597">
    <property type="entry name" value="Med13_N"/>
    <property type="match status" value="1"/>
</dbReference>
<feature type="domain" description="Mediator complex subunit Med13 N-terminal" evidence="13">
    <location>
        <begin position="26"/>
        <end position="334"/>
    </location>
</feature>
<reference evidence="14" key="1">
    <citation type="journal article" date="2020" name="New Phytol.">
        <title>Comparative genomics reveals dynamic genome evolution in host specialist ectomycorrhizal fungi.</title>
        <authorList>
            <person name="Lofgren L.A."/>
            <person name="Nguyen N.H."/>
            <person name="Vilgalys R."/>
            <person name="Ruytinx J."/>
            <person name="Liao H.L."/>
            <person name="Branco S."/>
            <person name="Kuo A."/>
            <person name="LaButti K."/>
            <person name="Lipzen A."/>
            <person name="Andreopoulos W."/>
            <person name="Pangilinan J."/>
            <person name="Riley R."/>
            <person name="Hundley H."/>
            <person name="Na H."/>
            <person name="Barry K."/>
            <person name="Grigoriev I.V."/>
            <person name="Stajich J.E."/>
            <person name="Kennedy P.G."/>
        </authorList>
    </citation>
    <scope>NUCLEOTIDE SEQUENCE</scope>
    <source>
        <strain evidence="14">DOB743</strain>
    </source>
</reference>
<keyword evidence="8 10" id="KW-0539">Nucleus</keyword>